<reference evidence="5 6" key="1">
    <citation type="submission" date="2018-12" db="EMBL/GenBank/DDBJ databases">
        <authorList>
            <consortium name="Pathogen Informatics"/>
        </authorList>
    </citation>
    <scope>NUCLEOTIDE SEQUENCE [LARGE SCALE GENOMIC DNA]</scope>
    <source>
        <strain evidence="5 6">NCTC3166</strain>
    </source>
</reference>
<organism evidence="5 6">
    <name type="scientific">Streptococcus viridans</name>
    <dbReference type="NCBI Taxonomy" id="78535"/>
    <lineage>
        <taxon>Bacteria</taxon>
        <taxon>Bacillati</taxon>
        <taxon>Bacillota</taxon>
        <taxon>Bacilli</taxon>
        <taxon>Lactobacillales</taxon>
        <taxon>Streptococcaceae</taxon>
        <taxon>Streptococcus</taxon>
    </lineage>
</organism>
<keyword evidence="6" id="KW-1185">Reference proteome</keyword>
<dbReference type="PROSITE" id="PS51186">
    <property type="entry name" value="GNAT"/>
    <property type="match status" value="1"/>
</dbReference>
<keyword evidence="1 5" id="KW-0808">Transferase</keyword>
<evidence type="ECO:0000313" key="6">
    <source>
        <dbReference type="Proteomes" id="UP000270025"/>
    </source>
</evidence>
<dbReference type="PANTHER" id="PTHR43792">
    <property type="entry name" value="GNAT FAMILY, PUTATIVE (AFU_ORTHOLOGUE AFUA_3G00765)-RELATED-RELATED"/>
    <property type="match status" value="1"/>
</dbReference>
<dbReference type="AlphaFoldDB" id="A0A3S4PYA4"/>
<dbReference type="GO" id="GO:0005737">
    <property type="term" value="C:cytoplasm"/>
    <property type="evidence" value="ECO:0007669"/>
    <property type="project" value="TreeGrafter"/>
</dbReference>
<proteinExistence type="inferred from homology"/>
<gene>
    <name evidence="5" type="primary">ydaF_4</name>
    <name evidence="5" type="ORF">NCTC3166_01226</name>
</gene>
<dbReference type="CDD" id="cd04301">
    <property type="entry name" value="NAT_SF"/>
    <property type="match status" value="1"/>
</dbReference>
<dbReference type="InterPro" id="IPR051531">
    <property type="entry name" value="N-acetyltransferase"/>
</dbReference>
<feature type="domain" description="N-acetyltransferase" evidence="4">
    <location>
        <begin position="18"/>
        <end position="173"/>
    </location>
</feature>
<dbReference type="SUPFAM" id="SSF55729">
    <property type="entry name" value="Acyl-CoA N-acyltransferases (Nat)"/>
    <property type="match status" value="1"/>
</dbReference>
<dbReference type="EC" id="2.3.1.-" evidence="5"/>
<evidence type="ECO:0000313" key="5">
    <source>
        <dbReference type="EMBL" id="VED67403.1"/>
    </source>
</evidence>
<dbReference type="GO" id="GO:0008999">
    <property type="term" value="F:protein-N-terminal-alanine acetyltransferase activity"/>
    <property type="evidence" value="ECO:0007669"/>
    <property type="project" value="TreeGrafter"/>
</dbReference>
<dbReference type="KEGG" id="svf:NCTC3166_01226"/>
<evidence type="ECO:0000256" key="2">
    <source>
        <dbReference type="ARBA" id="ARBA00023315"/>
    </source>
</evidence>
<dbReference type="InterPro" id="IPR016181">
    <property type="entry name" value="Acyl_CoA_acyltransferase"/>
</dbReference>
<dbReference type="PANTHER" id="PTHR43792:SF8">
    <property type="entry name" value="[RIBOSOMAL PROTEIN US5]-ALANINE N-ACETYLTRANSFERASE"/>
    <property type="match status" value="1"/>
</dbReference>
<evidence type="ECO:0000256" key="1">
    <source>
        <dbReference type="ARBA" id="ARBA00022679"/>
    </source>
</evidence>
<evidence type="ECO:0000256" key="3">
    <source>
        <dbReference type="ARBA" id="ARBA00038502"/>
    </source>
</evidence>
<dbReference type="Proteomes" id="UP000270025">
    <property type="component" value="Chromosome"/>
</dbReference>
<accession>A0A3S4PYA4</accession>
<comment type="similarity">
    <text evidence="3">Belongs to the acetyltransferase family. RimJ subfamily.</text>
</comment>
<dbReference type="Gene3D" id="3.40.630.30">
    <property type="match status" value="1"/>
</dbReference>
<protein>
    <submittedName>
        <fullName evidence="5">GNAT family acetyltransferase</fullName>
        <ecNumber evidence="5">2.3.1.-</ecNumber>
    </submittedName>
</protein>
<dbReference type="RefSeq" id="WP_126404417.1">
    <property type="nucleotide sequence ID" value="NZ_LR134266.1"/>
</dbReference>
<keyword evidence="2 5" id="KW-0012">Acyltransferase</keyword>
<dbReference type="EMBL" id="LR134266">
    <property type="protein sequence ID" value="VED67403.1"/>
    <property type="molecule type" value="Genomic_DNA"/>
</dbReference>
<sequence>MNIWTQLAAYSCFETERLFLRPFLYSDAADFYTISSNPDNLPFIFPAQTSLEECQYVLANYFLKNPLGIWAICDKETGRVIGSIKFEKLDEIKKEAELGYFLHKDYWGKGLMTEVVKEMTFLSFQEFHLKQVRIITHVENIASQQVALHAGYSLKRQFKGSDRYTRKMRDYYEFCIDRGDLNE</sequence>
<name>A0A3S4PYA4_9STRE</name>
<dbReference type="InterPro" id="IPR000182">
    <property type="entry name" value="GNAT_dom"/>
</dbReference>
<dbReference type="Pfam" id="PF13302">
    <property type="entry name" value="Acetyltransf_3"/>
    <property type="match status" value="1"/>
</dbReference>
<evidence type="ECO:0000259" key="4">
    <source>
        <dbReference type="PROSITE" id="PS51186"/>
    </source>
</evidence>